<dbReference type="SUPFAM" id="SSF54593">
    <property type="entry name" value="Glyoxalase/Bleomycin resistance protein/Dihydroxybiphenyl dioxygenase"/>
    <property type="match status" value="1"/>
</dbReference>
<dbReference type="EMBL" id="CAFABA010000008">
    <property type="protein sequence ID" value="CAB4815863.1"/>
    <property type="molecule type" value="Genomic_DNA"/>
</dbReference>
<organism evidence="3">
    <name type="scientific">freshwater metagenome</name>
    <dbReference type="NCBI Taxonomy" id="449393"/>
    <lineage>
        <taxon>unclassified sequences</taxon>
        <taxon>metagenomes</taxon>
        <taxon>ecological metagenomes</taxon>
    </lineage>
</organism>
<sequence>MPYTAGFNLIATLTPDLDRYVAAFGAEVALGADIGEIHQLGDIWSLFFRDCDGRELEVCCASDDQ</sequence>
<evidence type="ECO:0000313" key="1">
    <source>
        <dbReference type="EMBL" id="CAB4747756.1"/>
    </source>
</evidence>
<reference evidence="3" key="1">
    <citation type="submission" date="2020-05" db="EMBL/GenBank/DDBJ databases">
        <authorList>
            <person name="Chiriac C."/>
            <person name="Salcher M."/>
            <person name="Ghai R."/>
            <person name="Kavagutti S V."/>
        </authorList>
    </citation>
    <scope>NUCLEOTIDE SEQUENCE</scope>
</reference>
<evidence type="ECO:0000313" key="3">
    <source>
        <dbReference type="EMBL" id="CAB4996840.1"/>
    </source>
</evidence>
<proteinExistence type="predicted"/>
<dbReference type="EMBL" id="CAEZYR010000055">
    <property type="protein sequence ID" value="CAB4747756.1"/>
    <property type="molecule type" value="Genomic_DNA"/>
</dbReference>
<accession>A0A6J7NTM2</accession>
<evidence type="ECO:0000313" key="2">
    <source>
        <dbReference type="EMBL" id="CAB4815863.1"/>
    </source>
</evidence>
<dbReference type="AlphaFoldDB" id="A0A6J7NTM2"/>
<name>A0A6J7NTM2_9ZZZZ</name>
<protein>
    <submittedName>
        <fullName evidence="3">Unannotated protein</fullName>
    </submittedName>
</protein>
<gene>
    <name evidence="1" type="ORF">UFOPK2754_01620</name>
    <name evidence="2" type="ORF">UFOPK3139_00346</name>
    <name evidence="3" type="ORF">UFOPK3967_01386</name>
</gene>
<dbReference type="InterPro" id="IPR029068">
    <property type="entry name" value="Glyas_Bleomycin-R_OHBP_Dase"/>
</dbReference>
<dbReference type="EMBL" id="CAFBOS010000076">
    <property type="protein sequence ID" value="CAB4996840.1"/>
    <property type="molecule type" value="Genomic_DNA"/>
</dbReference>